<dbReference type="Pfam" id="PF07714">
    <property type="entry name" value="PK_Tyr_Ser-Thr"/>
    <property type="match status" value="1"/>
</dbReference>
<dbReference type="InterPro" id="IPR000719">
    <property type="entry name" value="Prot_kinase_dom"/>
</dbReference>
<dbReference type="Gene3D" id="1.10.510.10">
    <property type="entry name" value="Transferase(Phosphotransferase) domain 1"/>
    <property type="match status" value="1"/>
</dbReference>
<keyword evidence="2" id="KW-0808">Transferase</keyword>
<dbReference type="OrthoDB" id="2422822at2759"/>
<dbReference type="GO" id="GO:0005737">
    <property type="term" value="C:cytoplasm"/>
    <property type="evidence" value="ECO:0007669"/>
    <property type="project" value="TreeGrafter"/>
</dbReference>
<dbReference type="GO" id="GO:0007165">
    <property type="term" value="P:signal transduction"/>
    <property type="evidence" value="ECO:0007669"/>
    <property type="project" value="TreeGrafter"/>
</dbReference>
<protein>
    <submittedName>
        <fullName evidence="2">Kinase-like domain-containing protein</fullName>
    </submittedName>
</protein>
<accession>A0A8H3L9I1</accession>
<proteinExistence type="predicted"/>
<name>A0A8H3L9I1_9GLOM</name>
<organism evidence="2 3">
    <name type="scientific">Rhizophagus clarus</name>
    <dbReference type="NCBI Taxonomy" id="94130"/>
    <lineage>
        <taxon>Eukaryota</taxon>
        <taxon>Fungi</taxon>
        <taxon>Fungi incertae sedis</taxon>
        <taxon>Mucoromycota</taxon>
        <taxon>Glomeromycotina</taxon>
        <taxon>Glomeromycetes</taxon>
        <taxon>Glomerales</taxon>
        <taxon>Glomeraceae</taxon>
        <taxon>Rhizophagus</taxon>
    </lineage>
</organism>
<dbReference type="PANTHER" id="PTHR23257">
    <property type="entry name" value="SERINE-THREONINE PROTEIN KINASE"/>
    <property type="match status" value="1"/>
</dbReference>
<dbReference type="AlphaFoldDB" id="A0A8H3L9I1"/>
<dbReference type="GO" id="GO:0004672">
    <property type="term" value="F:protein kinase activity"/>
    <property type="evidence" value="ECO:0007669"/>
    <property type="project" value="InterPro"/>
</dbReference>
<evidence type="ECO:0000259" key="1">
    <source>
        <dbReference type="PROSITE" id="PS50011"/>
    </source>
</evidence>
<comment type="caution">
    <text evidence="2">The sequence shown here is derived from an EMBL/GenBank/DDBJ whole genome shotgun (WGS) entry which is preliminary data.</text>
</comment>
<dbReference type="GO" id="GO:0005524">
    <property type="term" value="F:ATP binding"/>
    <property type="evidence" value="ECO:0007669"/>
    <property type="project" value="InterPro"/>
</dbReference>
<keyword evidence="2" id="KW-0418">Kinase</keyword>
<dbReference type="InterPro" id="IPR011009">
    <property type="entry name" value="Kinase-like_dom_sf"/>
</dbReference>
<dbReference type="PROSITE" id="PS50011">
    <property type="entry name" value="PROTEIN_KINASE_DOM"/>
    <property type="match status" value="1"/>
</dbReference>
<dbReference type="EMBL" id="BLAL01000058">
    <property type="protein sequence ID" value="GES81569.1"/>
    <property type="molecule type" value="Genomic_DNA"/>
</dbReference>
<dbReference type="InterPro" id="IPR050167">
    <property type="entry name" value="Ser_Thr_protein_kinase"/>
</dbReference>
<gene>
    <name evidence="2" type="ORF">RCL2_000881500</name>
</gene>
<evidence type="ECO:0000313" key="3">
    <source>
        <dbReference type="Proteomes" id="UP000615446"/>
    </source>
</evidence>
<dbReference type="Proteomes" id="UP000615446">
    <property type="component" value="Unassembled WGS sequence"/>
</dbReference>
<dbReference type="InterPro" id="IPR001245">
    <property type="entry name" value="Ser-Thr/Tyr_kinase_cat_dom"/>
</dbReference>
<dbReference type="PANTHER" id="PTHR23257:SF963">
    <property type="entry name" value="AT08303P"/>
    <property type="match status" value="1"/>
</dbReference>
<evidence type="ECO:0000313" key="2">
    <source>
        <dbReference type="EMBL" id="GES81569.1"/>
    </source>
</evidence>
<feature type="domain" description="Protein kinase" evidence="1">
    <location>
        <begin position="85"/>
        <end position="400"/>
    </location>
</feature>
<sequence length="470" mass="54647">MSENIESTLNYYEKALLNQEYGVCSDCNQLNTHYNWCQSCNSKRFQQDFNKWTSGNEFMDKFIQDAQLKARNHYEAIEWIPYNRLRNIKYLAEGGFSIVYKAILLDGYIEKLDSENQQWIRSFYKLEDEDYEHAKHENIKSPLNKNEKNGLSVVIKSLNNSSNINDNFLNEKNYLNFISSAKSSNSFSIPIYGITQDPETSNYIIVMHYMSLGSLRSNLMIKKYNLHDKYSNLSEVASSLSALHNCNLVHGDFHSGNLLLQHHRSVFISDLGLSQPVDKPIESNEIYGVLPYIAPEVLRGNPYTKAADIYSFGIIMWEMTSGIPAFNNIPHDFDLSLDIWQGLRPDTVISMEFPNDDEQDTEVEYLELMKRCWDSDPDKRPVADEIDKSFDLWKNKHPYDDDERVLVPENKFIIQNHPSTCYTSRKVDYSAKLDEILNQEELSSKIIIDNNRTMLTDNFATIIYISIFSW</sequence>
<dbReference type="SUPFAM" id="SSF56112">
    <property type="entry name" value="Protein kinase-like (PK-like)"/>
    <property type="match status" value="1"/>
</dbReference>
<reference evidence="2" key="1">
    <citation type="submission" date="2019-10" db="EMBL/GenBank/DDBJ databases">
        <title>Conservation and host-specific expression of non-tandemly repeated heterogenous ribosome RNA gene in arbuscular mycorrhizal fungi.</title>
        <authorList>
            <person name="Maeda T."/>
            <person name="Kobayashi Y."/>
            <person name="Nakagawa T."/>
            <person name="Ezawa T."/>
            <person name="Yamaguchi K."/>
            <person name="Bino T."/>
            <person name="Nishimoto Y."/>
            <person name="Shigenobu S."/>
            <person name="Kawaguchi M."/>
        </authorList>
    </citation>
    <scope>NUCLEOTIDE SEQUENCE</scope>
    <source>
        <strain evidence="2">HR1</strain>
    </source>
</reference>